<keyword evidence="3" id="KW-1185">Reference proteome</keyword>
<evidence type="ECO:0000313" key="3">
    <source>
        <dbReference type="Proteomes" id="UP000054653"/>
    </source>
</evidence>
<evidence type="ECO:0000313" key="2">
    <source>
        <dbReference type="EMBL" id="KRY46400.1"/>
    </source>
</evidence>
<name>A0A0V1CAZ1_TRIBR</name>
<accession>A0A0V1CAZ1</accession>
<evidence type="ECO:0000313" key="1">
    <source>
        <dbReference type="EMBL" id="KRY46399.1"/>
    </source>
</evidence>
<protein>
    <submittedName>
        <fullName evidence="2">Uncharacterized protein</fullName>
    </submittedName>
</protein>
<sequence>MQFEVQSDLLTFLYTWPRFVCVLMRMQCMQAQFKPQLISAEVRLTTTKNENREMQNILWKWTQMSSKNKACPMNDGEELFYDVVINLKNQEQLMTPQNFRYKKVLLNTTNVATVCQQMQKTKASVNNNIKEKESQFVRRGEKQCEDLRVLFCEQSVIIADW</sequence>
<reference evidence="2 3" key="1">
    <citation type="submission" date="2015-01" db="EMBL/GenBank/DDBJ databases">
        <title>Evolution of Trichinella species and genotypes.</title>
        <authorList>
            <person name="Korhonen P.K."/>
            <person name="Edoardo P."/>
            <person name="Giuseppe L.R."/>
            <person name="Gasser R.B."/>
        </authorList>
    </citation>
    <scope>NUCLEOTIDE SEQUENCE [LARGE SCALE GENOMIC DNA]</scope>
    <source>
        <strain evidence="2">ISS120</strain>
    </source>
</reference>
<dbReference type="EMBL" id="JYDI01000289">
    <property type="protein sequence ID" value="KRY46399.1"/>
    <property type="molecule type" value="Genomic_DNA"/>
</dbReference>
<dbReference type="Proteomes" id="UP000054653">
    <property type="component" value="Unassembled WGS sequence"/>
</dbReference>
<proteinExistence type="predicted"/>
<dbReference type="EMBL" id="JYDI01000289">
    <property type="protein sequence ID" value="KRY46400.1"/>
    <property type="molecule type" value="Genomic_DNA"/>
</dbReference>
<gene>
    <name evidence="2" type="ORF">T03_5962</name>
    <name evidence="1" type="ORF">T03_6381</name>
</gene>
<organism evidence="2 3">
    <name type="scientific">Trichinella britovi</name>
    <name type="common">Parasitic roundworm</name>
    <dbReference type="NCBI Taxonomy" id="45882"/>
    <lineage>
        <taxon>Eukaryota</taxon>
        <taxon>Metazoa</taxon>
        <taxon>Ecdysozoa</taxon>
        <taxon>Nematoda</taxon>
        <taxon>Enoplea</taxon>
        <taxon>Dorylaimia</taxon>
        <taxon>Trichinellida</taxon>
        <taxon>Trichinellidae</taxon>
        <taxon>Trichinella</taxon>
    </lineage>
</organism>
<dbReference type="AlphaFoldDB" id="A0A0V1CAZ1"/>
<comment type="caution">
    <text evidence="2">The sequence shown here is derived from an EMBL/GenBank/DDBJ whole genome shotgun (WGS) entry which is preliminary data.</text>
</comment>